<dbReference type="GO" id="GO:0016491">
    <property type="term" value="F:oxidoreductase activity"/>
    <property type="evidence" value="ECO:0007669"/>
    <property type="project" value="InterPro"/>
</dbReference>
<dbReference type="InterPro" id="IPR008972">
    <property type="entry name" value="Cupredoxin"/>
</dbReference>
<reference evidence="3" key="2">
    <citation type="submission" date="2019-02" db="EMBL/GenBank/DDBJ databases">
        <title>Granulicella sibirica sp. nov., a psychrotolerant acidobacterium isolated from an organic soil layer in forested tundra, West Siberia.</title>
        <authorList>
            <person name="Oshkin I.Y."/>
            <person name="Kulichevskaya I.S."/>
            <person name="Rijpstra W.I.C."/>
            <person name="Sinninghe Damste J.S."/>
            <person name="Rakitin A.L."/>
            <person name="Ravin N.V."/>
            <person name="Dedysh S.N."/>
        </authorList>
    </citation>
    <scope>NUCLEOTIDE SEQUENCE [LARGE SCALE GENOMIC DNA]</scope>
    <source>
        <strain evidence="3">AF10</strain>
    </source>
</reference>
<dbReference type="GO" id="GO:0005507">
    <property type="term" value="F:copper ion binding"/>
    <property type="evidence" value="ECO:0007669"/>
    <property type="project" value="InterPro"/>
</dbReference>
<sequence>MSSWNRRRVLHGIGLTSADVLVKRAFGQGSWHAAPQGAETPSHKPTTLNAMKLEPFVDPLPLPELQAPQGHRSDKALGATEAPYYSVSIKKISAKLHRDLPATALWSYGNSAAPILWEARKDQGILIDWINHLPPTHILPLDSPMAGMLHAPDTRTVAHLHGARVPSVSDGYPEDWFGPGGHKLCFYPNQQNACALWAHDHAMGVSRLNVIAGLTAWYILRDEEEDALGLPSGKYEVPLFLYDRSFTPSGQLYYPNPPDEGAWAQEFLGDAMLVNGKIQPYLQVEPRKYRFRVANTANSRFFSLGLSNGGSFIVIGSDQGLLGEAFTTSRLVLGPSERSDIVIDFSVSPGKQINLISDSLEIMQFRVGTEKLTDSSRIPSRLRDIDRIPERESIRTRFMTLNEFDGDNGEATMMLLNRKHWNDPVTEIVGLNTTEIWSFANLTQDVHPIHLHLVRFQVLDRQPFSVEDYLNDESIRYIAPKRSPGPQEMGWKDVVQCPPETVTRIIVRFGPYTGRYLWHCHILEHEANDMMRPYLVER</sequence>
<feature type="domain" description="Plastocyanin-like" evidence="1">
    <location>
        <begin position="414"/>
        <end position="537"/>
    </location>
</feature>
<dbReference type="InterPro" id="IPR011706">
    <property type="entry name" value="Cu-oxidase_C"/>
</dbReference>
<dbReference type="Gene3D" id="2.60.40.420">
    <property type="entry name" value="Cupredoxins - blue copper proteins"/>
    <property type="match status" value="3"/>
</dbReference>
<protein>
    <submittedName>
        <fullName evidence="2">Multicopper oxidase</fullName>
    </submittedName>
</protein>
<dbReference type="AlphaFoldDB" id="A0A4Q0SX54"/>
<dbReference type="OrthoDB" id="9757546at2"/>
<evidence type="ECO:0000259" key="1">
    <source>
        <dbReference type="Pfam" id="PF07731"/>
    </source>
</evidence>
<dbReference type="CDD" id="cd14448">
    <property type="entry name" value="CuRO_2_BOD_CotA_like"/>
    <property type="match status" value="1"/>
</dbReference>
<dbReference type="CDD" id="cd13891">
    <property type="entry name" value="CuRO_3_CotA_like"/>
    <property type="match status" value="1"/>
</dbReference>
<name>A0A4Q0SX54_9BACT</name>
<dbReference type="PANTHER" id="PTHR48267">
    <property type="entry name" value="CUPREDOXIN SUPERFAMILY PROTEIN"/>
    <property type="match status" value="1"/>
</dbReference>
<dbReference type="Proteomes" id="UP000289437">
    <property type="component" value="Unassembled WGS sequence"/>
</dbReference>
<comment type="caution">
    <text evidence="2">The sequence shown here is derived from an EMBL/GenBank/DDBJ whole genome shotgun (WGS) entry which is preliminary data.</text>
</comment>
<dbReference type="Pfam" id="PF07731">
    <property type="entry name" value="Cu-oxidase_2"/>
    <property type="match status" value="1"/>
</dbReference>
<evidence type="ECO:0000313" key="3">
    <source>
        <dbReference type="Proteomes" id="UP000289437"/>
    </source>
</evidence>
<accession>A0A4Q0SX54</accession>
<dbReference type="SUPFAM" id="SSF49503">
    <property type="entry name" value="Cupredoxins"/>
    <property type="match status" value="3"/>
</dbReference>
<dbReference type="PANTHER" id="PTHR48267:SF1">
    <property type="entry name" value="BILIRUBIN OXIDASE"/>
    <property type="match status" value="1"/>
</dbReference>
<dbReference type="CDD" id="cd13844">
    <property type="entry name" value="CuRO_1_BOD_CotA_like"/>
    <property type="match status" value="1"/>
</dbReference>
<dbReference type="EMBL" id="RDSM01000005">
    <property type="protein sequence ID" value="RXH54168.1"/>
    <property type="molecule type" value="Genomic_DNA"/>
</dbReference>
<gene>
    <name evidence="2" type="ORF">GRAN_4819</name>
</gene>
<dbReference type="InterPro" id="IPR045087">
    <property type="entry name" value="Cu-oxidase_fam"/>
</dbReference>
<evidence type="ECO:0000313" key="2">
    <source>
        <dbReference type="EMBL" id="RXH54168.1"/>
    </source>
</evidence>
<keyword evidence="3" id="KW-1185">Reference proteome</keyword>
<reference evidence="2 3" key="1">
    <citation type="submission" date="2018-11" db="EMBL/GenBank/DDBJ databases">
        <authorList>
            <person name="Mardanov A.V."/>
            <person name="Ravin N.V."/>
            <person name="Dedysh S.N."/>
        </authorList>
    </citation>
    <scope>NUCLEOTIDE SEQUENCE [LARGE SCALE GENOMIC DNA]</scope>
    <source>
        <strain evidence="2 3">AF10</strain>
    </source>
</reference>
<organism evidence="2 3">
    <name type="scientific">Granulicella sibirica</name>
    <dbReference type="NCBI Taxonomy" id="2479048"/>
    <lineage>
        <taxon>Bacteria</taxon>
        <taxon>Pseudomonadati</taxon>
        <taxon>Acidobacteriota</taxon>
        <taxon>Terriglobia</taxon>
        <taxon>Terriglobales</taxon>
        <taxon>Acidobacteriaceae</taxon>
        <taxon>Granulicella</taxon>
    </lineage>
</organism>
<proteinExistence type="predicted"/>